<evidence type="ECO:0000313" key="2">
    <source>
        <dbReference type="EMBL" id="BAD85189.1"/>
    </source>
</evidence>
<dbReference type="InParanoid" id="Q5JIE8"/>
<keyword evidence="1" id="KW-0472">Membrane</keyword>
<keyword evidence="3" id="KW-1185">Reference proteome</keyword>
<dbReference type="AlphaFoldDB" id="Q5JIE8"/>
<feature type="transmembrane region" description="Helical" evidence="1">
    <location>
        <begin position="15"/>
        <end position="33"/>
    </location>
</feature>
<reference evidence="2 3" key="1">
    <citation type="journal article" date="2005" name="Genome Res.">
        <title>Complete genome sequence of the hyperthermophilic archaeon Thermococcus kodakaraensis KOD1 and comparison with Pyrococcus genomes.</title>
        <authorList>
            <person name="Fukui T."/>
            <person name="Atomi H."/>
            <person name="Kanai T."/>
            <person name="Matsumi R."/>
            <person name="Fujiwara S."/>
            <person name="Imanaka T."/>
        </authorList>
    </citation>
    <scope>NUCLEOTIDE SEQUENCE [LARGE SCALE GENOMIC DNA]</scope>
    <source>
        <strain evidence="3">ATCC BAA-918 / JCM 12380 / KOD1</strain>
    </source>
</reference>
<organism evidence="2 3">
    <name type="scientific">Thermococcus kodakarensis (strain ATCC BAA-918 / JCM 12380 / KOD1)</name>
    <name type="common">Pyrococcus kodakaraensis (strain KOD1)</name>
    <dbReference type="NCBI Taxonomy" id="69014"/>
    <lineage>
        <taxon>Archaea</taxon>
        <taxon>Methanobacteriati</taxon>
        <taxon>Methanobacteriota</taxon>
        <taxon>Thermococci</taxon>
        <taxon>Thermococcales</taxon>
        <taxon>Thermococcaceae</taxon>
        <taxon>Thermococcus</taxon>
    </lineage>
</organism>
<name>Q5JIE8_THEKO</name>
<sequence length="77" mass="8829">MEQMGAVFLSFNPVAWLYVLLVYGSYKAIPVLVTEKCLRQRERKHIKTWKKLVLGALIEFLAFVSAGGLLWIFEIAL</sequence>
<dbReference type="EnsemblBacteria" id="BAD85189">
    <property type="protein sequence ID" value="BAD85189"/>
    <property type="gene ID" value="TK1000"/>
</dbReference>
<dbReference type="eggNOG" id="ENOG502N59D">
    <property type="taxonomic scope" value="Archaea"/>
</dbReference>
<dbReference type="EMBL" id="AP006878">
    <property type="protein sequence ID" value="BAD85189.1"/>
    <property type="molecule type" value="Genomic_DNA"/>
</dbReference>
<evidence type="ECO:0000313" key="3">
    <source>
        <dbReference type="Proteomes" id="UP000000536"/>
    </source>
</evidence>
<dbReference type="RefSeq" id="WP_011249951.1">
    <property type="nucleotide sequence ID" value="NC_006624.1"/>
</dbReference>
<dbReference type="GeneID" id="78447513"/>
<gene>
    <name evidence="2" type="ordered locus">TK1000</name>
</gene>
<keyword evidence="1" id="KW-1133">Transmembrane helix</keyword>
<protein>
    <submittedName>
        <fullName evidence="2">Hypothetical membrane protein</fullName>
    </submittedName>
</protein>
<proteinExistence type="predicted"/>
<dbReference type="PATRIC" id="fig|69014.16.peg.978"/>
<evidence type="ECO:0000256" key="1">
    <source>
        <dbReference type="SAM" id="Phobius"/>
    </source>
</evidence>
<dbReference type="OrthoDB" id="100876at2157"/>
<feature type="transmembrane region" description="Helical" evidence="1">
    <location>
        <begin position="53"/>
        <end position="73"/>
    </location>
</feature>
<keyword evidence="1" id="KW-0812">Transmembrane</keyword>
<accession>Q5JIE8</accession>
<dbReference type="HOGENOM" id="CLU_2629907_0_0_2"/>
<dbReference type="KEGG" id="tko:TK1000"/>
<dbReference type="Proteomes" id="UP000000536">
    <property type="component" value="Chromosome"/>
</dbReference>